<dbReference type="InterPro" id="IPR046947">
    <property type="entry name" value="LytR-like"/>
</dbReference>
<gene>
    <name evidence="1" type="ORF">E3T53_03270</name>
</gene>
<protein>
    <submittedName>
        <fullName evidence="1">Response regulator transcription factor</fullName>
    </submittedName>
</protein>
<dbReference type="InterPro" id="IPR001789">
    <property type="entry name" value="Sig_transdc_resp-reg_receiver"/>
</dbReference>
<dbReference type="EMBL" id="SOHQ01000010">
    <property type="protein sequence ID" value="TFD81237.1"/>
    <property type="molecule type" value="Genomic_DNA"/>
</dbReference>
<dbReference type="Pfam" id="PF00072">
    <property type="entry name" value="Response_reg"/>
    <property type="match status" value="1"/>
</dbReference>
<dbReference type="GO" id="GO:0003677">
    <property type="term" value="F:DNA binding"/>
    <property type="evidence" value="ECO:0007669"/>
    <property type="project" value="InterPro"/>
</dbReference>
<proteinExistence type="predicted"/>
<name>A0A4Y8KRW8_9MICO</name>
<evidence type="ECO:0000313" key="2">
    <source>
        <dbReference type="Proteomes" id="UP000298218"/>
    </source>
</evidence>
<dbReference type="AlphaFoldDB" id="A0A4Y8KRW8"/>
<organism evidence="1 2">
    <name type="scientific">Cryobacterium psychrophilum</name>
    <dbReference type="NCBI Taxonomy" id="41988"/>
    <lineage>
        <taxon>Bacteria</taxon>
        <taxon>Bacillati</taxon>
        <taxon>Actinomycetota</taxon>
        <taxon>Actinomycetes</taxon>
        <taxon>Micrococcales</taxon>
        <taxon>Microbacteriaceae</taxon>
        <taxon>Cryobacterium</taxon>
    </lineage>
</organism>
<dbReference type="Gene3D" id="3.40.50.2300">
    <property type="match status" value="1"/>
</dbReference>
<dbReference type="PANTHER" id="PTHR37299:SF1">
    <property type="entry name" value="STAGE 0 SPORULATION PROTEIN A HOMOLOG"/>
    <property type="match status" value="1"/>
</dbReference>
<dbReference type="SMART" id="SM00448">
    <property type="entry name" value="REC"/>
    <property type="match status" value="1"/>
</dbReference>
<comment type="caution">
    <text evidence="1">The sequence shown here is derived from an EMBL/GenBank/DDBJ whole genome shotgun (WGS) entry which is preliminary data.</text>
</comment>
<evidence type="ECO:0000313" key="1">
    <source>
        <dbReference type="EMBL" id="TFD81237.1"/>
    </source>
</evidence>
<dbReference type="RefSeq" id="WP_134171967.1">
    <property type="nucleotide sequence ID" value="NZ_SODI01000001.1"/>
</dbReference>
<dbReference type="PROSITE" id="PS50930">
    <property type="entry name" value="HTH_LYTTR"/>
    <property type="match status" value="1"/>
</dbReference>
<keyword evidence="2" id="KW-1185">Reference proteome</keyword>
<reference evidence="1 2" key="1">
    <citation type="submission" date="2019-03" db="EMBL/GenBank/DDBJ databases">
        <title>Genomics of glacier-inhabiting Cryobacterium strains.</title>
        <authorList>
            <person name="Liu Q."/>
            <person name="Xin Y.-H."/>
        </authorList>
    </citation>
    <scope>NUCLEOTIDE SEQUENCE [LARGE SCALE GENOMIC DNA]</scope>
    <source>
        <strain evidence="1 2">CGMCC 1.4292</strain>
    </source>
</reference>
<dbReference type="InterPro" id="IPR007492">
    <property type="entry name" value="LytTR_DNA-bd_dom"/>
</dbReference>
<dbReference type="Proteomes" id="UP000298218">
    <property type="component" value="Unassembled WGS sequence"/>
</dbReference>
<dbReference type="OrthoDB" id="236568at2"/>
<dbReference type="GO" id="GO:0000156">
    <property type="term" value="F:phosphorelay response regulator activity"/>
    <property type="evidence" value="ECO:0007669"/>
    <property type="project" value="InterPro"/>
</dbReference>
<dbReference type="PANTHER" id="PTHR37299">
    <property type="entry name" value="TRANSCRIPTIONAL REGULATOR-RELATED"/>
    <property type="match status" value="1"/>
</dbReference>
<sequence length="240" mass="26194">MITVLIADDEPPALDELTFLLGKDERVGTIHRASSGSEALRILDHERVDALFLDIHMPGLSGLDIARALSRAGHAPAVVFVTADEDHAVKAFELAAVDYLLKPVRAERLAISVGRVIEAMTIAETVPAAMITVDVGGAKRMIRRDEVRYVQAQGDYARLHTADSSHLIRVPLADLEKQWAEAGFLRIHRSYLVSMAHVTKANLGAAQPTVITNGAELPVSRRHLPALREKLEATRIRPSA</sequence>
<dbReference type="Gene3D" id="2.40.50.1020">
    <property type="entry name" value="LytTr DNA-binding domain"/>
    <property type="match status" value="1"/>
</dbReference>
<dbReference type="SUPFAM" id="SSF52172">
    <property type="entry name" value="CheY-like"/>
    <property type="match status" value="1"/>
</dbReference>
<dbReference type="InterPro" id="IPR011006">
    <property type="entry name" value="CheY-like_superfamily"/>
</dbReference>
<dbReference type="SMART" id="SM00850">
    <property type="entry name" value="LytTR"/>
    <property type="match status" value="1"/>
</dbReference>
<accession>A0A4Y8KRW8</accession>
<dbReference type="PROSITE" id="PS50110">
    <property type="entry name" value="RESPONSE_REGULATORY"/>
    <property type="match status" value="1"/>
</dbReference>
<dbReference type="Pfam" id="PF04397">
    <property type="entry name" value="LytTR"/>
    <property type="match status" value="1"/>
</dbReference>